<feature type="domain" description="Fido" evidence="1">
    <location>
        <begin position="10"/>
        <end position="129"/>
    </location>
</feature>
<comment type="caution">
    <text evidence="2">The sequence shown here is derived from an EMBL/GenBank/DDBJ whole genome shotgun (WGS) entry which is preliminary data.</text>
</comment>
<evidence type="ECO:0000313" key="3">
    <source>
        <dbReference type="Proteomes" id="UP001596312"/>
    </source>
</evidence>
<dbReference type="PANTHER" id="PTHR39426:SF1">
    <property type="entry name" value="HOMOLOGY TO DEATH-ON-CURING PROTEIN OF PHAGE P1"/>
    <property type="match status" value="1"/>
</dbReference>
<keyword evidence="3" id="KW-1185">Reference proteome</keyword>
<dbReference type="InterPro" id="IPR053737">
    <property type="entry name" value="Type_II_TA_Toxin"/>
</dbReference>
<dbReference type="SUPFAM" id="SSF140931">
    <property type="entry name" value="Fic-like"/>
    <property type="match status" value="1"/>
</dbReference>
<dbReference type="EMBL" id="JBHSXQ010000002">
    <property type="protein sequence ID" value="MFC6904767.1"/>
    <property type="molecule type" value="Genomic_DNA"/>
</dbReference>
<dbReference type="Proteomes" id="UP001596312">
    <property type="component" value="Unassembled WGS sequence"/>
</dbReference>
<dbReference type="RefSeq" id="WP_340603281.1">
    <property type="nucleotide sequence ID" value="NZ_JBBMXV010000002.1"/>
</dbReference>
<dbReference type="Gene3D" id="1.20.120.1870">
    <property type="entry name" value="Fic/DOC protein, Fido domain"/>
    <property type="match status" value="1"/>
</dbReference>
<dbReference type="InterPro" id="IPR036597">
    <property type="entry name" value="Fido-like_dom_sf"/>
</dbReference>
<evidence type="ECO:0000313" key="2">
    <source>
        <dbReference type="EMBL" id="MFC6904767.1"/>
    </source>
</evidence>
<dbReference type="InterPro" id="IPR003812">
    <property type="entry name" value="Fido"/>
</dbReference>
<dbReference type="PROSITE" id="PS51459">
    <property type="entry name" value="FIDO"/>
    <property type="match status" value="1"/>
</dbReference>
<gene>
    <name evidence="2" type="ORF">ACFQGH_06090</name>
</gene>
<dbReference type="NCBIfam" id="TIGR01550">
    <property type="entry name" value="DOC_P1"/>
    <property type="match status" value="1"/>
</dbReference>
<organism evidence="2 3">
    <name type="scientific">Halalkalicoccus tibetensis</name>
    <dbReference type="NCBI Taxonomy" id="175632"/>
    <lineage>
        <taxon>Archaea</taxon>
        <taxon>Methanobacteriati</taxon>
        <taxon>Methanobacteriota</taxon>
        <taxon>Stenosarchaea group</taxon>
        <taxon>Halobacteria</taxon>
        <taxon>Halobacteriales</taxon>
        <taxon>Halococcaceae</taxon>
        <taxon>Halalkalicoccus</taxon>
    </lineage>
</organism>
<name>A0ABD5UZZ1_9EURY</name>
<evidence type="ECO:0000259" key="1">
    <source>
        <dbReference type="PROSITE" id="PS51459"/>
    </source>
</evidence>
<reference evidence="2 3" key="1">
    <citation type="journal article" date="2019" name="Int. J. Syst. Evol. Microbiol.">
        <title>The Global Catalogue of Microorganisms (GCM) 10K type strain sequencing project: providing services to taxonomists for standard genome sequencing and annotation.</title>
        <authorList>
            <consortium name="The Broad Institute Genomics Platform"/>
            <consortium name="The Broad Institute Genome Sequencing Center for Infectious Disease"/>
            <person name="Wu L."/>
            <person name="Ma J."/>
        </authorList>
    </citation>
    <scope>NUCLEOTIDE SEQUENCE [LARGE SCALE GENOMIC DNA]</scope>
    <source>
        <strain evidence="2 3">CGMCC 1.3240</strain>
    </source>
</reference>
<accession>A0ABD5UZZ1</accession>
<sequence>MARDEAIEHLTSEDVLTIHEVIVESNDATEPGVSSRGDVDYVIEFVREGHFGRVPETIHEKAFQLLRLLVSNHPFVDGNKRTALASTTVFYALNGRAFEYDREVKTILKAFATDSEAVGREGVLTYLRTHVTPLSSEYRDAYAVLLDDSIGFPSEDNGYVDEDGTSN</sequence>
<dbReference type="PANTHER" id="PTHR39426">
    <property type="entry name" value="HOMOLOGY TO DEATH-ON-CURING PROTEIN OF PHAGE P1"/>
    <property type="match status" value="1"/>
</dbReference>
<dbReference type="Pfam" id="PF02661">
    <property type="entry name" value="Fic"/>
    <property type="match status" value="1"/>
</dbReference>
<protein>
    <submittedName>
        <fullName evidence="2">Type II toxin-antitoxin system death-on-curing family toxin</fullName>
    </submittedName>
</protein>
<dbReference type="AlphaFoldDB" id="A0ABD5UZZ1"/>
<dbReference type="InterPro" id="IPR006440">
    <property type="entry name" value="Doc"/>
</dbReference>
<proteinExistence type="predicted"/>